<comment type="caution">
    <text evidence="1">The sequence shown here is derived from an EMBL/GenBank/DDBJ whole genome shotgun (WGS) entry which is preliminary data.</text>
</comment>
<gene>
    <name evidence="1" type="ORF">UU93_C0037G0007</name>
</gene>
<evidence type="ECO:0000313" key="1">
    <source>
        <dbReference type="EMBL" id="KKS30486.1"/>
    </source>
</evidence>
<evidence type="ECO:0000313" key="2">
    <source>
        <dbReference type="Proteomes" id="UP000034160"/>
    </source>
</evidence>
<organism evidence="1 2">
    <name type="scientific">Candidatus Amesbacteria bacterium GW2011_GWA2_42_12</name>
    <dbReference type="NCBI Taxonomy" id="1618356"/>
    <lineage>
        <taxon>Bacteria</taxon>
        <taxon>Candidatus Amesiibacteriota</taxon>
    </lineage>
</organism>
<name>A0A0G1A8M5_9BACT</name>
<protein>
    <submittedName>
        <fullName evidence="1">Uncharacterized protein</fullName>
    </submittedName>
</protein>
<dbReference type="Proteomes" id="UP000034160">
    <property type="component" value="Unassembled WGS sequence"/>
</dbReference>
<reference evidence="1 2" key="1">
    <citation type="journal article" date="2015" name="Nature">
        <title>rRNA introns, odd ribosomes, and small enigmatic genomes across a large radiation of phyla.</title>
        <authorList>
            <person name="Brown C.T."/>
            <person name="Hug L.A."/>
            <person name="Thomas B.C."/>
            <person name="Sharon I."/>
            <person name="Castelle C.J."/>
            <person name="Singh A."/>
            <person name="Wilkins M.J."/>
            <person name="Williams K.H."/>
            <person name="Banfield J.F."/>
        </authorList>
    </citation>
    <scope>NUCLEOTIDE SEQUENCE [LARGE SCALE GENOMIC DNA]</scope>
</reference>
<accession>A0A0G1A8M5</accession>
<dbReference type="EMBL" id="LCCN01000037">
    <property type="protein sequence ID" value="KKS30486.1"/>
    <property type="molecule type" value="Genomic_DNA"/>
</dbReference>
<sequence>MDYKKTKKTIFPLKVSDAFYSDLKYVAKSEGLPVSAFVRKHLEPVVAQKTKRLNEKGSKKKMTFSEFVMAHQFKGKTYFEDKSVDEILYGGKLHEDEK</sequence>
<dbReference type="AlphaFoldDB" id="A0A0G1A8M5"/>
<dbReference type="STRING" id="1618356.UU93_C0037G0007"/>
<proteinExistence type="predicted"/>